<protein>
    <submittedName>
        <fullName evidence="3">Periplasmic heavy metal sensor</fullName>
    </submittedName>
</protein>
<dbReference type="OrthoDB" id="7596335at2"/>
<feature type="region of interest" description="Disordered" evidence="1">
    <location>
        <begin position="141"/>
        <end position="181"/>
    </location>
</feature>
<name>A0A552UET0_9SPHN</name>
<evidence type="ECO:0000313" key="4">
    <source>
        <dbReference type="Proteomes" id="UP000317894"/>
    </source>
</evidence>
<feature type="signal peptide" evidence="2">
    <location>
        <begin position="1"/>
        <end position="19"/>
    </location>
</feature>
<reference evidence="3 4" key="1">
    <citation type="submission" date="2019-07" db="EMBL/GenBank/DDBJ databases">
        <title>Novel species isolated from glacier.</title>
        <authorList>
            <person name="Liu Q."/>
            <person name="Xin Y.-H."/>
        </authorList>
    </citation>
    <scope>NUCLEOTIDE SEQUENCE [LARGE SCALE GENOMIC DNA]</scope>
    <source>
        <strain evidence="3 4">LB1R16</strain>
    </source>
</reference>
<organism evidence="3 4">
    <name type="scientific">Glacieibacterium frigidum</name>
    <dbReference type="NCBI Taxonomy" id="2593303"/>
    <lineage>
        <taxon>Bacteria</taxon>
        <taxon>Pseudomonadati</taxon>
        <taxon>Pseudomonadota</taxon>
        <taxon>Alphaproteobacteria</taxon>
        <taxon>Sphingomonadales</taxon>
        <taxon>Sphingosinicellaceae</taxon>
        <taxon>Glacieibacterium</taxon>
    </lineage>
</organism>
<keyword evidence="4" id="KW-1185">Reference proteome</keyword>
<feature type="compositionally biased region" description="Pro residues" evidence="1">
    <location>
        <begin position="170"/>
        <end position="181"/>
    </location>
</feature>
<dbReference type="Pfam" id="PF13801">
    <property type="entry name" value="Metal_resist"/>
    <property type="match status" value="1"/>
</dbReference>
<feature type="chain" id="PRO_5021707764" evidence="2">
    <location>
        <begin position="20"/>
        <end position="181"/>
    </location>
</feature>
<evidence type="ECO:0000256" key="2">
    <source>
        <dbReference type="SAM" id="SignalP"/>
    </source>
</evidence>
<dbReference type="InterPro" id="IPR025961">
    <property type="entry name" value="Metal_resist"/>
</dbReference>
<proteinExistence type="predicted"/>
<evidence type="ECO:0000256" key="1">
    <source>
        <dbReference type="SAM" id="MobiDB-lite"/>
    </source>
</evidence>
<gene>
    <name evidence="3" type="ORF">FMM06_00345</name>
</gene>
<sequence>MKILLTASAALLCATAAAAQVTPPAPPSPPAMTTPPMPPMPPRGGMRGFGAMSEPGRQAMMGAMRADRAANRADHDRVKASRDRMLAVLDAERLDTAALKRAMDEEREAANAMKARRQSAMLAAFQSLSVADRRAFVADARSMRDRVETRVEKRMNRRMKRHGGGDDMVPPMPPMPPQPPR</sequence>
<feature type="compositionally biased region" description="Pro residues" evidence="1">
    <location>
        <begin position="23"/>
        <end position="42"/>
    </location>
</feature>
<accession>A0A552UET0</accession>
<evidence type="ECO:0000313" key="3">
    <source>
        <dbReference type="EMBL" id="TRW16703.1"/>
    </source>
</evidence>
<feature type="region of interest" description="Disordered" evidence="1">
    <location>
        <begin position="20"/>
        <end position="54"/>
    </location>
</feature>
<comment type="caution">
    <text evidence="3">The sequence shown here is derived from an EMBL/GenBank/DDBJ whole genome shotgun (WGS) entry which is preliminary data.</text>
</comment>
<dbReference type="EMBL" id="VJWA01000001">
    <property type="protein sequence ID" value="TRW16703.1"/>
    <property type="molecule type" value="Genomic_DNA"/>
</dbReference>
<keyword evidence="2" id="KW-0732">Signal</keyword>
<dbReference type="AlphaFoldDB" id="A0A552UET0"/>
<feature type="compositionally biased region" description="Basic and acidic residues" evidence="1">
    <location>
        <begin position="141"/>
        <end position="154"/>
    </location>
</feature>
<dbReference type="Proteomes" id="UP000317894">
    <property type="component" value="Unassembled WGS sequence"/>
</dbReference>
<dbReference type="RefSeq" id="WP_143554247.1">
    <property type="nucleotide sequence ID" value="NZ_VJWA01000001.1"/>
</dbReference>